<evidence type="ECO:0000313" key="4">
    <source>
        <dbReference type="Proteomes" id="UP000648239"/>
    </source>
</evidence>
<comment type="similarity">
    <text evidence="1">Belongs to the 4-hydroxybenzoyl-CoA thioesterase family.</text>
</comment>
<dbReference type="Gene3D" id="3.10.129.10">
    <property type="entry name" value="Hotdog Thioesterase"/>
    <property type="match status" value="1"/>
</dbReference>
<accession>A0A8J6Y8M3</accession>
<evidence type="ECO:0000256" key="1">
    <source>
        <dbReference type="ARBA" id="ARBA00005953"/>
    </source>
</evidence>
<dbReference type="EMBL" id="JACXWD010000071">
    <property type="protein sequence ID" value="MBD3869275.1"/>
    <property type="molecule type" value="Genomic_DNA"/>
</dbReference>
<dbReference type="Proteomes" id="UP000648239">
    <property type="component" value="Unassembled WGS sequence"/>
</dbReference>
<protein>
    <submittedName>
        <fullName evidence="3">Acyl-CoA thioesterase</fullName>
    </submittedName>
</protein>
<dbReference type="PANTHER" id="PTHR31793">
    <property type="entry name" value="4-HYDROXYBENZOYL-COA THIOESTERASE FAMILY MEMBER"/>
    <property type="match status" value="1"/>
</dbReference>
<organism evidence="3 4">
    <name type="scientific">Candidatus Polarisedimenticola svalbardensis</name>
    <dbReference type="NCBI Taxonomy" id="2886004"/>
    <lineage>
        <taxon>Bacteria</taxon>
        <taxon>Pseudomonadati</taxon>
        <taxon>Acidobacteriota</taxon>
        <taxon>Candidatus Polarisedimenticolia</taxon>
        <taxon>Candidatus Polarisedimenticolales</taxon>
        <taxon>Candidatus Polarisedimenticolaceae</taxon>
        <taxon>Candidatus Polarisedimenticola</taxon>
    </lineage>
</organism>
<comment type="caution">
    <text evidence="3">The sequence shown here is derived from an EMBL/GenBank/DDBJ whole genome shotgun (WGS) entry which is preliminary data.</text>
</comment>
<sequence>MTDQMKPAPPSRPFPGHLAVEATLRDTDLVGHVNNGVYLNWFEEVRTRYVVDRIGRMAAGEVSFIMASATLNFRSPVQLLEVVDLYCGPVRVGTKSWELAYEFRARSDGRLVCDGRSVQVQYDYGARCSVPLADDWRRPFEEDMPK</sequence>
<dbReference type="InterPro" id="IPR029069">
    <property type="entry name" value="HotDog_dom_sf"/>
</dbReference>
<dbReference type="CDD" id="cd00586">
    <property type="entry name" value="4HBT"/>
    <property type="match status" value="1"/>
</dbReference>
<keyword evidence="2" id="KW-0378">Hydrolase</keyword>
<dbReference type="Pfam" id="PF13279">
    <property type="entry name" value="4HBT_2"/>
    <property type="match status" value="1"/>
</dbReference>
<gene>
    <name evidence="3" type="ORF">IFK94_14235</name>
</gene>
<dbReference type="AlphaFoldDB" id="A0A8J6Y8M3"/>
<dbReference type="SUPFAM" id="SSF54637">
    <property type="entry name" value="Thioesterase/thiol ester dehydrase-isomerase"/>
    <property type="match status" value="1"/>
</dbReference>
<evidence type="ECO:0000313" key="3">
    <source>
        <dbReference type="EMBL" id="MBD3869275.1"/>
    </source>
</evidence>
<name>A0A8J6Y8M3_9BACT</name>
<reference evidence="3 4" key="1">
    <citation type="submission" date="2020-08" db="EMBL/GenBank/DDBJ databases">
        <title>Acidobacteriota in marine sediments use diverse sulfur dissimilation pathways.</title>
        <authorList>
            <person name="Wasmund K."/>
        </authorList>
    </citation>
    <scope>NUCLEOTIDE SEQUENCE [LARGE SCALE GENOMIC DNA]</scope>
    <source>
        <strain evidence="3">MAG AM4</strain>
    </source>
</reference>
<dbReference type="GO" id="GO:0047617">
    <property type="term" value="F:fatty acyl-CoA hydrolase activity"/>
    <property type="evidence" value="ECO:0007669"/>
    <property type="project" value="TreeGrafter"/>
</dbReference>
<evidence type="ECO:0000256" key="2">
    <source>
        <dbReference type="ARBA" id="ARBA00022801"/>
    </source>
</evidence>
<dbReference type="InterPro" id="IPR050563">
    <property type="entry name" value="4-hydroxybenzoyl-CoA_TE"/>
</dbReference>
<proteinExistence type="inferred from homology"/>
<dbReference type="PANTHER" id="PTHR31793:SF27">
    <property type="entry name" value="NOVEL THIOESTERASE SUPERFAMILY DOMAIN AND SAPOSIN A-TYPE DOMAIN CONTAINING PROTEIN (0610012H03RIK)"/>
    <property type="match status" value="1"/>
</dbReference>